<reference evidence="3" key="2">
    <citation type="journal article" date="2023" name="BMC Genomics">
        <title>Pest status, molecular evolution, and epigenetic factors derived from the genome assembly of Frankliniella fusca, a thysanopteran phytovirus vector.</title>
        <authorList>
            <person name="Catto M.A."/>
            <person name="Labadie P.E."/>
            <person name="Jacobson A.L."/>
            <person name="Kennedy G.G."/>
            <person name="Srinivasan R."/>
            <person name="Hunt B.G."/>
        </authorList>
    </citation>
    <scope>NUCLEOTIDE SEQUENCE</scope>
    <source>
        <strain evidence="3">PL_HMW_Pooled</strain>
    </source>
</reference>
<dbReference type="PANTHER" id="PTHR23272:SF161">
    <property type="entry name" value="ZINC FINGER BED DOMAIN-CONTAINING PROTEIN RICESLEEPER 1-LIKE"/>
    <property type="match status" value="1"/>
</dbReference>
<organism evidence="3 4">
    <name type="scientific">Frankliniella fusca</name>
    <dbReference type="NCBI Taxonomy" id="407009"/>
    <lineage>
        <taxon>Eukaryota</taxon>
        <taxon>Metazoa</taxon>
        <taxon>Ecdysozoa</taxon>
        <taxon>Arthropoda</taxon>
        <taxon>Hexapoda</taxon>
        <taxon>Insecta</taxon>
        <taxon>Pterygota</taxon>
        <taxon>Neoptera</taxon>
        <taxon>Paraneoptera</taxon>
        <taxon>Thysanoptera</taxon>
        <taxon>Terebrantia</taxon>
        <taxon>Thripoidea</taxon>
        <taxon>Thripidae</taxon>
        <taxon>Frankliniella</taxon>
    </lineage>
</organism>
<accession>A0AAE1LIL7</accession>
<feature type="domain" description="HAT C-terminal dimerisation" evidence="2">
    <location>
        <begin position="87"/>
        <end position="168"/>
    </location>
</feature>
<evidence type="ECO:0000313" key="4">
    <source>
        <dbReference type="Proteomes" id="UP001219518"/>
    </source>
</evidence>
<evidence type="ECO:0000256" key="1">
    <source>
        <dbReference type="SAM" id="MobiDB-lite"/>
    </source>
</evidence>
<feature type="region of interest" description="Disordered" evidence="1">
    <location>
        <begin position="39"/>
        <end position="72"/>
    </location>
</feature>
<comment type="caution">
    <text evidence="3">The sequence shown here is derived from an EMBL/GenBank/DDBJ whole genome shotgun (WGS) entry which is preliminary data.</text>
</comment>
<dbReference type="SUPFAM" id="SSF53098">
    <property type="entry name" value="Ribonuclease H-like"/>
    <property type="match status" value="1"/>
</dbReference>
<reference evidence="3" key="1">
    <citation type="submission" date="2021-07" db="EMBL/GenBank/DDBJ databases">
        <authorList>
            <person name="Catto M.A."/>
            <person name="Jacobson A."/>
            <person name="Kennedy G."/>
            <person name="Labadie P."/>
            <person name="Hunt B.G."/>
            <person name="Srinivasan R."/>
        </authorList>
    </citation>
    <scope>NUCLEOTIDE SEQUENCE</scope>
    <source>
        <strain evidence="3">PL_HMW_Pooled</strain>
        <tissue evidence="3">Head</tissue>
    </source>
</reference>
<dbReference type="AlphaFoldDB" id="A0AAE1LIL7"/>
<dbReference type="InterPro" id="IPR012337">
    <property type="entry name" value="RNaseH-like_sf"/>
</dbReference>
<proteinExistence type="predicted"/>
<dbReference type="GO" id="GO:0046983">
    <property type="term" value="F:protein dimerization activity"/>
    <property type="evidence" value="ECO:0007669"/>
    <property type="project" value="InterPro"/>
</dbReference>
<dbReference type="EMBL" id="JAHWGI010000985">
    <property type="protein sequence ID" value="KAK3920029.1"/>
    <property type="molecule type" value="Genomic_DNA"/>
</dbReference>
<dbReference type="Proteomes" id="UP001219518">
    <property type="component" value="Unassembled WGS sequence"/>
</dbReference>
<feature type="compositionally biased region" description="Basic and acidic residues" evidence="1">
    <location>
        <begin position="39"/>
        <end position="49"/>
    </location>
</feature>
<dbReference type="Pfam" id="PF05699">
    <property type="entry name" value="Dimer_Tnp_hAT"/>
    <property type="match status" value="1"/>
</dbReference>
<gene>
    <name evidence="3" type="ORF">KUF71_009316</name>
</gene>
<sequence>MMRTLLWPKWAALGSLSDEVRQEVHANVRRLCAEQSEILARRRGNDRQEPQPGVAPPAKRQRQESDSDDEYSSVLAQWTVTPTVRDELDTYLSIADPTLKSSVLLTWWKNRLSHLLPALSRVARMMLATPASSSASKRRFSVAGRLITNRRNRLSPQTVNAILVLHDYLKKKGRLPPKIT</sequence>
<protein>
    <submittedName>
        <fullName evidence="3">AC9 transposase</fullName>
    </submittedName>
</protein>
<dbReference type="PANTHER" id="PTHR23272">
    <property type="entry name" value="BED FINGER-RELATED"/>
    <property type="match status" value="1"/>
</dbReference>
<evidence type="ECO:0000313" key="3">
    <source>
        <dbReference type="EMBL" id="KAK3920029.1"/>
    </source>
</evidence>
<name>A0AAE1LIL7_9NEOP</name>
<evidence type="ECO:0000259" key="2">
    <source>
        <dbReference type="Pfam" id="PF05699"/>
    </source>
</evidence>
<keyword evidence="4" id="KW-1185">Reference proteome</keyword>
<dbReference type="InterPro" id="IPR008906">
    <property type="entry name" value="HATC_C_dom"/>
</dbReference>